<dbReference type="GO" id="GO:0042148">
    <property type="term" value="P:DNA strand invasion"/>
    <property type="evidence" value="ECO:0007669"/>
    <property type="project" value="TreeGrafter"/>
</dbReference>
<feature type="region of interest" description="Disordered" evidence="1">
    <location>
        <begin position="275"/>
        <end position="320"/>
    </location>
</feature>
<dbReference type="Gene3D" id="3.40.50.300">
    <property type="entry name" value="P-loop containing nucleotide triphosphate hydrolases"/>
    <property type="match status" value="1"/>
</dbReference>
<proteinExistence type="predicted"/>
<protein>
    <submittedName>
        <fullName evidence="2">Uncharacterized protein</fullName>
    </submittedName>
</protein>
<dbReference type="EMBL" id="KB822712">
    <property type="protein sequence ID" value="ETN45421.1"/>
    <property type="molecule type" value="Genomic_DNA"/>
</dbReference>
<dbReference type="HOGENOM" id="CLU_046729_0_0_1"/>
<dbReference type="GO" id="GO:0033063">
    <property type="term" value="C:Rad51B-Rad51C-Rad51D-XRCC2 complex"/>
    <property type="evidence" value="ECO:0007669"/>
    <property type="project" value="InterPro"/>
</dbReference>
<dbReference type="STRING" id="1220924.W2S9N1"/>
<reference evidence="2 3" key="1">
    <citation type="submission" date="2013-03" db="EMBL/GenBank/DDBJ databases">
        <title>The Genome Sequence of Phialophora europaea CBS 101466.</title>
        <authorList>
            <consortium name="The Broad Institute Genomics Platform"/>
            <person name="Cuomo C."/>
            <person name="de Hoog S."/>
            <person name="Gorbushina A."/>
            <person name="Walker B."/>
            <person name="Young S.K."/>
            <person name="Zeng Q."/>
            <person name="Gargeya S."/>
            <person name="Fitzgerald M."/>
            <person name="Haas B."/>
            <person name="Abouelleil A."/>
            <person name="Allen A.W."/>
            <person name="Alvarado L."/>
            <person name="Arachchi H.M."/>
            <person name="Berlin A.M."/>
            <person name="Chapman S.B."/>
            <person name="Gainer-Dewar J."/>
            <person name="Goldberg J."/>
            <person name="Griggs A."/>
            <person name="Gujja S."/>
            <person name="Hansen M."/>
            <person name="Howarth C."/>
            <person name="Imamovic A."/>
            <person name="Ireland A."/>
            <person name="Larimer J."/>
            <person name="McCowan C."/>
            <person name="Murphy C."/>
            <person name="Pearson M."/>
            <person name="Poon T.W."/>
            <person name="Priest M."/>
            <person name="Roberts A."/>
            <person name="Saif S."/>
            <person name="Shea T."/>
            <person name="Sisk P."/>
            <person name="Sykes S."/>
            <person name="Wortman J."/>
            <person name="Nusbaum C."/>
            <person name="Birren B."/>
        </authorList>
    </citation>
    <scope>NUCLEOTIDE SEQUENCE [LARGE SCALE GENOMIC DNA]</scope>
    <source>
        <strain evidence="2 3">CBS 101466</strain>
    </source>
</reference>
<evidence type="ECO:0000256" key="1">
    <source>
        <dbReference type="SAM" id="MobiDB-lite"/>
    </source>
</evidence>
<dbReference type="OrthoDB" id="420422at2759"/>
<dbReference type="GO" id="GO:0000400">
    <property type="term" value="F:four-way junction DNA binding"/>
    <property type="evidence" value="ECO:0007669"/>
    <property type="project" value="TreeGrafter"/>
</dbReference>
<dbReference type="RefSeq" id="XP_008712149.1">
    <property type="nucleotide sequence ID" value="XM_008713927.1"/>
</dbReference>
<dbReference type="InParanoid" id="W2S9N1"/>
<keyword evidence="3" id="KW-1185">Reference proteome</keyword>
<organism evidence="2 3">
    <name type="scientific">Cyphellophora europaea (strain CBS 101466)</name>
    <name type="common">Phialophora europaea</name>
    <dbReference type="NCBI Taxonomy" id="1220924"/>
    <lineage>
        <taxon>Eukaryota</taxon>
        <taxon>Fungi</taxon>
        <taxon>Dikarya</taxon>
        <taxon>Ascomycota</taxon>
        <taxon>Pezizomycotina</taxon>
        <taxon>Eurotiomycetes</taxon>
        <taxon>Chaetothyriomycetidae</taxon>
        <taxon>Chaetothyriales</taxon>
        <taxon>Cyphellophoraceae</taxon>
        <taxon>Cyphellophora</taxon>
    </lineage>
</organism>
<dbReference type="AlphaFoldDB" id="W2S9N1"/>
<dbReference type="SUPFAM" id="SSF52540">
    <property type="entry name" value="P-loop containing nucleoside triphosphate hydrolases"/>
    <property type="match status" value="1"/>
</dbReference>
<dbReference type="eggNOG" id="KOG2859">
    <property type="taxonomic scope" value="Eukaryota"/>
</dbReference>
<dbReference type="GO" id="GO:0005815">
    <property type="term" value="C:microtubule organizing center"/>
    <property type="evidence" value="ECO:0007669"/>
    <property type="project" value="TreeGrafter"/>
</dbReference>
<dbReference type="PANTHER" id="PTHR46644">
    <property type="entry name" value="DNA REPAIR PROTEIN XRCC2"/>
    <property type="match status" value="1"/>
</dbReference>
<dbReference type="VEuPathDB" id="FungiDB:HMPREF1541_09252"/>
<name>W2S9N1_CYPE1</name>
<dbReference type="InterPro" id="IPR030547">
    <property type="entry name" value="XRCC2"/>
</dbReference>
<dbReference type="InterPro" id="IPR027417">
    <property type="entry name" value="P-loop_NTPase"/>
</dbReference>
<dbReference type="GO" id="GO:0005657">
    <property type="term" value="C:replication fork"/>
    <property type="evidence" value="ECO:0007669"/>
    <property type="project" value="InterPro"/>
</dbReference>
<dbReference type="GeneID" id="19976591"/>
<dbReference type="GO" id="GO:0000724">
    <property type="term" value="P:double-strand break repair via homologous recombination"/>
    <property type="evidence" value="ECO:0007669"/>
    <property type="project" value="InterPro"/>
</dbReference>
<evidence type="ECO:0000313" key="2">
    <source>
        <dbReference type="EMBL" id="ETN45421.1"/>
    </source>
</evidence>
<dbReference type="Proteomes" id="UP000030752">
    <property type="component" value="Unassembled WGS sequence"/>
</dbReference>
<feature type="compositionally biased region" description="Low complexity" evidence="1">
    <location>
        <begin position="284"/>
        <end position="300"/>
    </location>
</feature>
<evidence type="ECO:0000313" key="3">
    <source>
        <dbReference type="Proteomes" id="UP000030752"/>
    </source>
</evidence>
<accession>W2S9N1</accession>
<dbReference type="PANTHER" id="PTHR46644:SF2">
    <property type="entry name" value="DNA REPAIR PROTEIN XRCC2"/>
    <property type="match status" value="1"/>
</dbReference>
<feature type="region of interest" description="Disordered" evidence="1">
    <location>
        <begin position="58"/>
        <end position="83"/>
    </location>
</feature>
<gene>
    <name evidence="2" type="ORF">HMPREF1541_09252</name>
</gene>
<sequence length="410" mass="44471">MSVEQFGASLLGEVREESLDELLRDLATTLDPRPKDILGLREVDRLLELFRYHRPGTPTRRPGWTTAEEAGEGSISGDVDAGDPAAEPLKARPPIIEISSTLSAAGKTSFLYLLTAHALLPVLYGGLESTALWLDTDGRFSALRLSHIMSHLLSASPSQPSSSTIHSTIDSSLRQLHILTPTTSSQLLASLESLPSALLSLASSRPFRLLILDSATAFAHQDRFDADIARLEAGAEYYNASRPRTPSRTAQIISALCTIQQQFRCTLIFTTTPQHPGFNTRPLTTPATTSSGSATGGQRPQHQHQHQHQPQRPDEPVPISPWNALATLTLKVERTAVTQFAPSAGLTECLRDREKRQEAVGAGKFVVRLDWEGAERWPPGVREVVLGGGGVEGGRGRIEMRIHGEGVDVG</sequence>